<reference evidence="6" key="2">
    <citation type="submission" date="2016-03" db="EMBL/GenBank/DDBJ databases">
        <title>Full-length assembly of Arabidopsis thaliana Ler reveals the complement of translocations and inversions.</title>
        <authorList>
            <person name="Zapata L."/>
            <person name="Schneeberger K."/>
            <person name="Ossowski S."/>
        </authorList>
    </citation>
    <scope>NUCLEOTIDE SEQUENCE [LARGE SCALE GENOMIC DNA]</scope>
    <source>
        <tissue evidence="6">Leaf</tissue>
    </source>
</reference>
<dbReference type="InterPro" id="IPR003959">
    <property type="entry name" value="ATPase_AAA_core"/>
</dbReference>
<dbReference type="InterPro" id="IPR027417">
    <property type="entry name" value="P-loop_NTPase"/>
</dbReference>
<dbReference type="Pfam" id="PF00004">
    <property type="entry name" value="AAA"/>
    <property type="match status" value="1"/>
</dbReference>
<dbReference type="SMR" id="A0A178V3C3"/>
<dbReference type="EMBL" id="LUHQ01000004">
    <property type="protein sequence ID" value="OAP00366.1"/>
    <property type="molecule type" value="Genomic_DNA"/>
</dbReference>
<dbReference type="GO" id="GO:0005524">
    <property type="term" value="F:ATP binding"/>
    <property type="evidence" value="ECO:0007669"/>
    <property type="project" value="UniProtKB-KW"/>
</dbReference>
<evidence type="ECO:0000313" key="9">
    <source>
        <dbReference type="Proteomes" id="UP000426265"/>
    </source>
</evidence>
<protein>
    <recommendedName>
        <fullName evidence="3">ATPase AAA-type core domain-containing protein</fullName>
    </recommendedName>
</protein>
<evidence type="ECO:0000259" key="3">
    <source>
        <dbReference type="Pfam" id="PF00004"/>
    </source>
</evidence>
<feature type="domain" description="ATPase AAA-type core" evidence="3">
    <location>
        <begin position="16"/>
        <end position="76"/>
    </location>
</feature>
<dbReference type="EMBL" id="CACRSJ010000109">
    <property type="protein sequence ID" value="VYS61760.1"/>
    <property type="molecule type" value="Genomic_DNA"/>
</dbReference>
<dbReference type="InterPro" id="IPR003960">
    <property type="entry name" value="ATPase_AAA_CS"/>
</dbReference>
<evidence type="ECO:0000313" key="7">
    <source>
        <dbReference type="EMBL" id="VYS61760.1"/>
    </source>
</evidence>
<dbReference type="SUPFAM" id="SSF52540">
    <property type="entry name" value="P-loop containing nucleoside triphosphate hydrolases"/>
    <property type="match status" value="1"/>
</dbReference>
<dbReference type="KEGG" id="ath:AT4G05340"/>
<evidence type="ECO:0000313" key="4">
    <source>
        <dbReference type="Araport" id="AT4G05340"/>
    </source>
</evidence>
<evidence type="ECO:0000313" key="8">
    <source>
        <dbReference type="Proteomes" id="UP000078284"/>
    </source>
</evidence>
<sequence>MDFRKENKDEGGNGEKQNKKKKNDPQVSLSGLLYFVDGLWSNSVEERIIIFTTNHKEKLDPAFLRPGKMDVHILMDYCTPVVFKKLDALYLDIRRT</sequence>
<dbReference type="ExpressionAtlas" id="A0A178V3C3">
    <property type="expression patterns" value="baseline and differential"/>
</dbReference>
<dbReference type="PROSITE" id="PS00674">
    <property type="entry name" value="AAA"/>
    <property type="match status" value="1"/>
</dbReference>
<dbReference type="EMBL" id="CACSHJ010000095">
    <property type="protein sequence ID" value="CAA0393566.1"/>
    <property type="molecule type" value="Genomic_DNA"/>
</dbReference>
<organism evidence="6 8">
    <name type="scientific">Arabidopsis thaliana</name>
    <name type="common">Mouse-ear cress</name>
    <dbReference type="NCBI Taxonomy" id="3702"/>
    <lineage>
        <taxon>Eukaryota</taxon>
        <taxon>Viridiplantae</taxon>
        <taxon>Streptophyta</taxon>
        <taxon>Embryophyta</taxon>
        <taxon>Tracheophyta</taxon>
        <taxon>Spermatophyta</taxon>
        <taxon>Magnoliopsida</taxon>
        <taxon>eudicotyledons</taxon>
        <taxon>Gunneridae</taxon>
        <taxon>Pentapetalae</taxon>
        <taxon>rosids</taxon>
        <taxon>malvids</taxon>
        <taxon>Brassicales</taxon>
        <taxon>Brassicaceae</taxon>
        <taxon>Camelineae</taxon>
        <taxon>Arabidopsis</taxon>
    </lineage>
</organism>
<dbReference type="GeneID" id="825882"/>
<keyword evidence="1" id="KW-0547">Nucleotide-binding</keyword>
<dbReference type="OrthoDB" id="1111465at2759"/>
<reference evidence="5 10" key="3">
    <citation type="submission" date="2019-12" db="EMBL/GenBank/DDBJ databases">
        <authorList>
            <person name="Jiao W.-B."/>
            <person name="Schneeberger K."/>
        </authorList>
    </citation>
    <scope>NUCLEOTIDE SEQUENCE [LARGE SCALE GENOMIC DNA]</scope>
    <source>
        <strain evidence="9">cv. An-1</strain>
        <strain evidence="10">cv. C24</strain>
    </source>
</reference>
<evidence type="ECO:0000256" key="1">
    <source>
        <dbReference type="RuleBase" id="RU003651"/>
    </source>
</evidence>
<dbReference type="GO" id="GO:0016887">
    <property type="term" value="F:ATP hydrolysis activity"/>
    <property type="evidence" value="ECO:0007669"/>
    <property type="project" value="InterPro"/>
</dbReference>
<feature type="compositionally biased region" description="Basic and acidic residues" evidence="2">
    <location>
        <begin position="1"/>
        <end position="17"/>
    </location>
</feature>
<comment type="similarity">
    <text evidence="1">Belongs to the AAA ATPase family.</text>
</comment>
<keyword evidence="1" id="KW-0067">ATP-binding</keyword>
<dbReference type="PANTHER" id="PTHR23070">
    <property type="entry name" value="BCS1 AAA-TYPE ATPASE"/>
    <property type="match status" value="1"/>
</dbReference>
<reference evidence="8" key="1">
    <citation type="journal article" date="2016" name="Proc. Natl. Acad. Sci. U.S.A.">
        <title>Chromosome-level assembly of Arabidopsis thaliana Ler reveals the extent of translocation and inversion polymorphisms.</title>
        <authorList>
            <person name="Zapata L."/>
            <person name="Ding J."/>
            <person name="Willing E.M."/>
            <person name="Hartwig B."/>
            <person name="Bezdan D."/>
            <person name="Jiao W.B."/>
            <person name="Patel V."/>
            <person name="Velikkakam James G."/>
            <person name="Koornneef M."/>
            <person name="Ossowski S."/>
            <person name="Schneeberger K."/>
        </authorList>
    </citation>
    <scope>NUCLEOTIDE SEQUENCE [LARGE SCALE GENOMIC DNA]</scope>
    <source>
        <strain evidence="8">cv. Landsberg erecta</strain>
    </source>
</reference>
<evidence type="ECO:0000256" key="2">
    <source>
        <dbReference type="SAM" id="MobiDB-lite"/>
    </source>
</evidence>
<dbReference type="Araport" id="AT4G05340"/>
<dbReference type="AlphaFoldDB" id="A0A178V3C3"/>
<dbReference type="InterPro" id="IPR050747">
    <property type="entry name" value="Mitochondrial_chaperone_BCS1"/>
</dbReference>
<evidence type="ECO:0000313" key="10">
    <source>
        <dbReference type="Proteomes" id="UP000434276"/>
    </source>
</evidence>
<gene>
    <name evidence="4" type="ordered locus">At4g05340</name>
    <name evidence="6" type="ordered locus">AXX17_At4g04790</name>
    <name evidence="7" type="ORF">AN1_LOCUS17189</name>
    <name evidence="5" type="ORF">C24_LOCUS17067</name>
</gene>
<dbReference type="Gene3D" id="3.40.50.300">
    <property type="entry name" value="P-loop containing nucleotide triphosphate hydrolases"/>
    <property type="match status" value="1"/>
</dbReference>
<evidence type="ECO:0000313" key="6">
    <source>
        <dbReference type="EMBL" id="OAP00366.1"/>
    </source>
</evidence>
<dbReference type="Proteomes" id="UP000078284">
    <property type="component" value="Chromosome 4"/>
</dbReference>
<feature type="region of interest" description="Disordered" evidence="2">
    <location>
        <begin position="1"/>
        <end position="25"/>
    </location>
</feature>
<evidence type="ECO:0000313" key="5">
    <source>
        <dbReference type="EMBL" id="CAA0393566.1"/>
    </source>
</evidence>
<dbReference type="Proteomes" id="UP000434276">
    <property type="component" value="Unassembled WGS sequence"/>
</dbReference>
<dbReference type="Proteomes" id="UP000426265">
    <property type="component" value="Unassembled WGS sequence"/>
</dbReference>
<accession>A0A178V3C3</accession>
<dbReference type="OMA" id="WSNSVEE"/>
<name>A0A178V3C3_ARATH</name>
<proteinExistence type="inferred from homology"/>